<dbReference type="InterPro" id="IPR012336">
    <property type="entry name" value="Thioredoxin-like_fold"/>
</dbReference>
<keyword evidence="6" id="KW-0812">Transmembrane</keyword>
<sequence>MGGHTQRSRQSARGIRSWIAPVGILLIAGLLIALVILQMRPDAASDAGEPATDGITVVPDGLPDLTQFEYRDADDVQAAGPVDAPVGLVVYSDYQCPFCAKWAQSTLPRMMEYADAGDLRIEWRDINMYGAPSERASLAARAAGLQGEYWAFHDALYPDGEIRTEAELSIEALTGLAEQMGLDVDRFSSDMASDEVKQIVAERAHEARTIGVTGTPSFLLDGRPIVGAQPTDIFIDAVENALIEADR</sequence>
<evidence type="ECO:0000256" key="5">
    <source>
        <dbReference type="ARBA" id="ARBA00023284"/>
    </source>
</evidence>
<keyword evidence="6" id="KW-0472">Membrane</keyword>
<accession>A0A939DXP7</accession>
<dbReference type="InterPro" id="IPR036249">
    <property type="entry name" value="Thioredoxin-like_sf"/>
</dbReference>
<keyword evidence="2" id="KW-0732">Signal</keyword>
<comment type="similarity">
    <text evidence="1">Belongs to the thioredoxin family. DsbA subfamily.</text>
</comment>
<name>A0A939DXP7_9MICO</name>
<evidence type="ECO:0000256" key="3">
    <source>
        <dbReference type="ARBA" id="ARBA00023002"/>
    </source>
</evidence>
<comment type="caution">
    <text evidence="8">The sequence shown here is derived from an EMBL/GenBank/DDBJ whole genome shotgun (WGS) entry which is preliminary data.</text>
</comment>
<dbReference type="PANTHER" id="PTHR13887">
    <property type="entry name" value="GLUTATHIONE S-TRANSFERASE KAPPA"/>
    <property type="match status" value="1"/>
</dbReference>
<reference evidence="8" key="1">
    <citation type="submission" date="2020-12" db="EMBL/GenBank/DDBJ databases">
        <title>PHA producing bacteria isolated from mangrove.</title>
        <authorList>
            <person name="Zheng W."/>
            <person name="Yu S."/>
            <person name="Huang Y."/>
        </authorList>
    </citation>
    <scope>NUCLEOTIDE SEQUENCE</scope>
    <source>
        <strain evidence="8">GN8-5</strain>
    </source>
</reference>
<evidence type="ECO:0000256" key="2">
    <source>
        <dbReference type="ARBA" id="ARBA00022729"/>
    </source>
</evidence>
<dbReference type="GO" id="GO:0016491">
    <property type="term" value="F:oxidoreductase activity"/>
    <property type="evidence" value="ECO:0007669"/>
    <property type="project" value="UniProtKB-KW"/>
</dbReference>
<keyword evidence="5" id="KW-0676">Redox-active center</keyword>
<dbReference type="AlphaFoldDB" id="A0A939DXP7"/>
<evidence type="ECO:0000256" key="6">
    <source>
        <dbReference type="SAM" id="Phobius"/>
    </source>
</evidence>
<dbReference type="PANTHER" id="PTHR13887:SF14">
    <property type="entry name" value="DISULFIDE BOND FORMATION PROTEIN D"/>
    <property type="match status" value="1"/>
</dbReference>
<gene>
    <name evidence="8" type="ORF">JF543_13040</name>
</gene>
<proteinExistence type="inferred from homology"/>
<keyword evidence="6" id="KW-1133">Transmembrane helix</keyword>
<dbReference type="Proteomes" id="UP000664385">
    <property type="component" value="Unassembled WGS sequence"/>
</dbReference>
<dbReference type="PROSITE" id="PS51352">
    <property type="entry name" value="THIOREDOXIN_2"/>
    <property type="match status" value="1"/>
</dbReference>
<feature type="transmembrane region" description="Helical" evidence="6">
    <location>
        <begin position="18"/>
        <end position="37"/>
    </location>
</feature>
<protein>
    <submittedName>
        <fullName evidence="8">Thioredoxin domain-containing protein</fullName>
    </submittedName>
</protein>
<keyword evidence="4" id="KW-1015">Disulfide bond</keyword>
<organism evidence="8 9">
    <name type="scientific">Microbacterium esteraromaticum</name>
    <dbReference type="NCBI Taxonomy" id="57043"/>
    <lineage>
        <taxon>Bacteria</taxon>
        <taxon>Bacillati</taxon>
        <taxon>Actinomycetota</taxon>
        <taxon>Actinomycetes</taxon>
        <taxon>Micrococcales</taxon>
        <taxon>Microbacteriaceae</taxon>
        <taxon>Microbacterium</taxon>
    </lineage>
</organism>
<feature type="domain" description="Thioredoxin" evidence="7">
    <location>
        <begin position="38"/>
        <end position="243"/>
    </location>
</feature>
<dbReference type="SUPFAM" id="SSF52833">
    <property type="entry name" value="Thioredoxin-like"/>
    <property type="match status" value="1"/>
</dbReference>
<evidence type="ECO:0000259" key="7">
    <source>
        <dbReference type="PROSITE" id="PS51352"/>
    </source>
</evidence>
<dbReference type="InterPro" id="IPR013766">
    <property type="entry name" value="Thioredoxin_domain"/>
</dbReference>
<evidence type="ECO:0000313" key="9">
    <source>
        <dbReference type="Proteomes" id="UP000664385"/>
    </source>
</evidence>
<evidence type="ECO:0000313" key="8">
    <source>
        <dbReference type="EMBL" id="MBN8206877.1"/>
    </source>
</evidence>
<evidence type="ECO:0000256" key="1">
    <source>
        <dbReference type="ARBA" id="ARBA00005791"/>
    </source>
</evidence>
<dbReference type="EMBL" id="JAEMWU010000003">
    <property type="protein sequence ID" value="MBN8206877.1"/>
    <property type="molecule type" value="Genomic_DNA"/>
</dbReference>
<dbReference type="Gene3D" id="3.40.30.10">
    <property type="entry name" value="Glutaredoxin"/>
    <property type="match status" value="1"/>
</dbReference>
<evidence type="ECO:0000256" key="4">
    <source>
        <dbReference type="ARBA" id="ARBA00023157"/>
    </source>
</evidence>
<keyword evidence="3" id="KW-0560">Oxidoreductase</keyword>
<dbReference type="Pfam" id="PF13462">
    <property type="entry name" value="Thioredoxin_4"/>
    <property type="match status" value="1"/>
</dbReference>